<dbReference type="Gene3D" id="3.40.50.410">
    <property type="entry name" value="von Willebrand factor, type A domain"/>
    <property type="match status" value="1"/>
</dbReference>
<evidence type="ECO:0000256" key="1">
    <source>
        <dbReference type="SAM" id="MobiDB-lite"/>
    </source>
</evidence>
<keyword evidence="5" id="KW-1185">Reference proteome</keyword>
<dbReference type="Pfam" id="PF00092">
    <property type="entry name" value="VWA"/>
    <property type="match status" value="1"/>
</dbReference>
<feature type="compositionally biased region" description="Basic and acidic residues" evidence="1">
    <location>
        <begin position="22"/>
        <end position="54"/>
    </location>
</feature>
<proteinExistence type="predicted"/>
<dbReference type="EMBL" id="VLKI01000028">
    <property type="protein sequence ID" value="TWH78589.1"/>
    <property type="molecule type" value="Genomic_DNA"/>
</dbReference>
<dbReference type="OrthoDB" id="9783818at2"/>
<dbReference type="InterPro" id="IPR002035">
    <property type="entry name" value="VWF_A"/>
</dbReference>
<feature type="domain" description="VWFA" evidence="3">
    <location>
        <begin position="164"/>
        <end position="359"/>
    </location>
</feature>
<sequence>MGKKLQRVLIFLLAAIFLSACSEDKPDSDSKKASNNEKETVADQQESEKEKEGEPSIEELLAELPKPSESVTELVNAEAGEFSGKRFDDLTPEEQKGAVERLRELPELGKDPTEQEIELYWRKSLALFHEDYANPAEVLGVLEVEAFGSPDIEDERFQFKDNLNVEILLDASGSMANQIDGRSMMDIAKGSIKEFAESLPEGTNIALRVYGHLGTSSNQDKELSCKSNELVYEMNSYNAEALGKSLNKFQPAGWTPLAKAIEEAKKDLSSYKSDTNTNIIYLVSDGVETCDGDPVTMAKSLADSDIKPIVNVIGFDLNAKGQNQLKEVAQAAKGIYSNARNQEQLNQELDRAREIADKWTEWQKDAVNNASSQRYDQLLSDIPRMGSEWSEANMYEKFNIREPLRVLRDEGHISREAFQLLSDKTSERFSKVMDMNKQIREELRSLANKNFETVKEEINKKYSENVN</sequence>
<accession>A0A562J5Y1</accession>
<dbReference type="SUPFAM" id="SSF53300">
    <property type="entry name" value="vWA-like"/>
    <property type="match status" value="1"/>
</dbReference>
<dbReference type="Proteomes" id="UP000318667">
    <property type="component" value="Unassembled WGS sequence"/>
</dbReference>
<dbReference type="RefSeq" id="WP_144546291.1">
    <property type="nucleotide sequence ID" value="NZ_CBCSDC010000052.1"/>
</dbReference>
<organism evidence="4 5">
    <name type="scientific">Cytobacillus oceanisediminis</name>
    <dbReference type="NCBI Taxonomy" id="665099"/>
    <lineage>
        <taxon>Bacteria</taxon>
        <taxon>Bacillati</taxon>
        <taxon>Bacillota</taxon>
        <taxon>Bacilli</taxon>
        <taxon>Bacillales</taxon>
        <taxon>Bacillaceae</taxon>
        <taxon>Cytobacillus</taxon>
    </lineage>
</organism>
<evidence type="ECO:0000313" key="5">
    <source>
        <dbReference type="Proteomes" id="UP000318667"/>
    </source>
</evidence>
<protein>
    <submittedName>
        <fullName evidence="4">Ca-activated chloride channel family protein</fullName>
    </submittedName>
</protein>
<evidence type="ECO:0000313" key="4">
    <source>
        <dbReference type="EMBL" id="TWH78589.1"/>
    </source>
</evidence>
<dbReference type="AlphaFoldDB" id="A0A562J5Y1"/>
<reference evidence="4 5" key="1">
    <citation type="journal article" date="2015" name="Stand. Genomic Sci.">
        <title>Genomic Encyclopedia of Bacterial and Archaeal Type Strains, Phase III: the genomes of soil and plant-associated and newly described type strains.</title>
        <authorList>
            <person name="Whitman W.B."/>
            <person name="Woyke T."/>
            <person name="Klenk H.P."/>
            <person name="Zhou Y."/>
            <person name="Lilburn T.G."/>
            <person name="Beck B.J."/>
            <person name="De Vos P."/>
            <person name="Vandamme P."/>
            <person name="Eisen J.A."/>
            <person name="Garrity G."/>
            <person name="Hugenholtz P."/>
            <person name="Kyrpides N.C."/>
        </authorList>
    </citation>
    <scope>NUCLEOTIDE SEQUENCE [LARGE SCALE GENOMIC DNA]</scope>
    <source>
        <strain evidence="4 5">CGMCC 1.10115</strain>
    </source>
</reference>
<dbReference type="InterPro" id="IPR036465">
    <property type="entry name" value="vWFA_dom_sf"/>
</dbReference>
<dbReference type="PROSITE" id="PS51257">
    <property type="entry name" value="PROKAR_LIPOPROTEIN"/>
    <property type="match status" value="1"/>
</dbReference>
<dbReference type="SMART" id="SM00327">
    <property type="entry name" value="VWA"/>
    <property type="match status" value="1"/>
</dbReference>
<feature type="chain" id="PRO_5039435912" evidence="2">
    <location>
        <begin position="23"/>
        <end position="467"/>
    </location>
</feature>
<dbReference type="GeneID" id="65406300"/>
<evidence type="ECO:0000256" key="2">
    <source>
        <dbReference type="SAM" id="SignalP"/>
    </source>
</evidence>
<name>A0A562J5Y1_9BACI</name>
<gene>
    <name evidence="4" type="ORF">IQ19_05223</name>
</gene>
<keyword evidence="2" id="KW-0732">Signal</keyword>
<feature type="region of interest" description="Disordered" evidence="1">
    <location>
        <begin position="22"/>
        <end position="56"/>
    </location>
</feature>
<comment type="caution">
    <text evidence="4">The sequence shown here is derived from an EMBL/GenBank/DDBJ whole genome shotgun (WGS) entry which is preliminary data.</text>
</comment>
<feature type="signal peptide" evidence="2">
    <location>
        <begin position="1"/>
        <end position="22"/>
    </location>
</feature>
<evidence type="ECO:0000259" key="3">
    <source>
        <dbReference type="PROSITE" id="PS50234"/>
    </source>
</evidence>
<dbReference type="PROSITE" id="PS50234">
    <property type="entry name" value="VWFA"/>
    <property type="match status" value="1"/>
</dbReference>